<proteinExistence type="predicted"/>
<dbReference type="RefSeq" id="WP_019975773.1">
    <property type="nucleotide sequence ID" value="NZ_BJXC01000007.1"/>
</dbReference>
<protein>
    <submittedName>
        <fullName evidence="4">Uncharacterized protein</fullName>
    </submittedName>
</protein>
<keyword evidence="2" id="KW-0472">Membrane</keyword>
<accession>A0A511NFF2</accession>
<keyword evidence="2" id="KW-1133">Transmembrane helix</keyword>
<dbReference type="AlphaFoldDB" id="A0A511NFF2"/>
<keyword evidence="5" id="KW-1185">Reference proteome</keyword>
<gene>
    <name evidence="4" type="ORF">EB1_13490</name>
</gene>
<sequence>MRTKLLLIVFIISTFAFSANSNDSITQNKIEDLQKENESLKKEIEIIKAKSESTSIMIDNVDSMYQNNFDRLAVLFTIIGAIVTFVLPHYLKKEQQKIIELKEKELNASNTKMINEVLKDFNEKLSESEKKYKDELKKETENLHNTILEKTEELEQNLSNTNHSLLAKTNLFTSFYFREKDNYDHYISFKISYLYHNYKADNCDLIQLFKEFDSLIKEIKNKNITIFKKAYEMFEFFEEELTTTHLEISENDKKLFETFKNIVKVN</sequence>
<feature type="signal peptide" evidence="3">
    <location>
        <begin position="1"/>
        <end position="18"/>
    </location>
</feature>
<keyword evidence="2" id="KW-0812">Transmembrane</keyword>
<evidence type="ECO:0000256" key="1">
    <source>
        <dbReference type="SAM" id="Coils"/>
    </source>
</evidence>
<keyword evidence="3" id="KW-0732">Signal</keyword>
<organism evidence="4 5">
    <name type="scientific">Empedobacter brevis NBRC 14943 = ATCC 43319</name>
    <dbReference type="NCBI Taxonomy" id="1218108"/>
    <lineage>
        <taxon>Bacteria</taxon>
        <taxon>Pseudomonadati</taxon>
        <taxon>Bacteroidota</taxon>
        <taxon>Flavobacteriia</taxon>
        <taxon>Flavobacteriales</taxon>
        <taxon>Weeksellaceae</taxon>
        <taxon>Empedobacter</taxon>
    </lineage>
</organism>
<reference evidence="4 5" key="1">
    <citation type="submission" date="2019-07" db="EMBL/GenBank/DDBJ databases">
        <title>Whole genome shotgun sequence of Empedobacter brevis NBRC 14943.</title>
        <authorList>
            <person name="Hosoyama A."/>
            <person name="Uohara A."/>
            <person name="Ohji S."/>
            <person name="Ichikawa N."/>
        </authorList>
    </citation>
    <scope>NUCLEOTIDE SEQUENCE [LARGE SCALE GENOMIC DNA]</scope>
    <source>
        <strain evidence="4 5">NBRC 14943</strain>
    </source>
</reference>
<feature type="transmembrane region" description="Helical" evidence="2">
    <location>
        <begin position="72"/>
        <end position="91"/>
    </location>
</feature>
<feature type="chain" id="PRO_5021809261" evidence="3">
    <location>
        <begin position="19"/>
        <end position="266"/>
    </location>
</feature>
<feature type="coiled-coil region" evidence="1">
    <location>
        <begin position="23"/>
        <end position="50"/>
    </location>
</feature>
<evidence type="ECO:0000256" key="3">
    <source>
        <dbReference type="SAM" id="SignalP"/>
    </source>
</evidence>
<feature type="coiled-coil region" evidence="1">
    <location>
        <begin position="91"/>
        <end position="157"/>
    </location>
</feature>
<keyword evidence="1" id="KW-0175">Coiled coil</keyword>
<evidence type="ECO:0000313" key="4">
    <source>
        <dbReference type="EMBL" id="GEM51559.1"/>
    </source>
</evidence>
<name>A0A511NFF2_9FLAO</name>
<dbReference type="GeneID" id="84650435"/>
<dbReference type="Proteomes" id="UP000321245">
    <property type="component" value="Unassembled WGS sequence"/>
</dbReference>
<evidence type="ECO:0000256" key="2">
    <source>
        <dbReference type="SAM" id="Phobius"/>
    </source>
</evidence>
<evidence type="ECO:0000313" key="5">
    <source>
        <dbReference type="Proteomes" id="UP000321245"/>
    </source>
</evidence>
<dbReference type="EMBL" id="BJXC01000007">
    <property type="protein sequence ID" value="GEM51559.1"/>
    <property type="molecule type" value="Genomic_DNA"/>
</dbReference>
<comment type="caution">
    <text evidence="4">The sequence shown here is derived from an EMBL/GenBank/DDBJ whole genome shotgun (WGS) entry which is preliminary data.</text>
</comment>